<proteinExistence type="predicted"/>
<sequence length="161" mass="18612">MDKIKEKLAALRAEADVAIERAEKAEAKNKKYEEDLLQKDQEITSLTHKLSVLDSDLDKAESNLADHKRALAEGESDKSTKDTLTRKIQLLEEELDAAEKNAKETVDKLRQVDVKAEHFERQVQRLEQERDLWEKKYEEAQTKYRDSKAELDELVANMEGL</sequence>
<name>A0AAD4MAD3_9AGAM</name>
<dbReference type="EMBL" id="WTXG01000004">
    <property type="protein sequence ID" value="KAI0305978.1"/>
    <property type="molecule type" value="Genomic_DNA"/>
</dbReference>
<evidence type="ECO:0000313" key="4">
    <source>
        <dbReference type="Proteomes" id="UP001203297"/>
    </source>
</evidence>
<feature type="coiled-coil region" evidence="2">
    <location>
        <begin position="1"/>
        <end position="157"/>
    </location>
</feature>
<keyword evidence="4" id="KW-1185">Reference proteome</keyword>
<accession>A0AAD4MAD3</accession>
<comment type="caution">
    <text evidence="3">The sequence shown here is derived from an EMBL/GenBank/DDBJ whole genome shotgun (WGS) entry which is preliminary data.</text>
</comment>
<keyword evidence="1 2" id="KW-0175">Coiled coil</keyword>
<organism evidence="3 4">
    <name type="scientific">Multifurca ochricompacta</name>
    <dbReference type="NCBI Taxonomy" id="376703"/>
    <lineage>
        <taxon>Eukaryota</taxon>
        <taxon>Fungi</taxon>
        <taxon>Dikarya</taxon>
        <taxon>Basidiomycota</taxon>
        <taxon>Agaricomycotina</taxon>
        <taxon>Agaricomycetes</taxon>
        <taxon>Russulales</taxon>
        <taxon>Russulaceae</taxon>
        <taxon>Multifurca</taxon>
    </lineage>
</organism>
<evidence type="ECO:0000256" key="1">
    <source>
        <dbReference type="ARBA" id="ARBA00023054"/>
    </source>
</evidence>
<dbReference type="PANTHER" id="PTHR19269">
    <property type="entry name" value="TROPOMYOSIN"/>
    <property type="match status" value="1"/>
</dbReference>
<evidence type="ECO:0000256" key="2">
    <source>
        <dbReference type="SAM" id="Coils"/>
    </source>
</evidence>
<evidence type="ECO:0000313" key="3">
    <source>
        <dbReference type="EMBL" id="KAI0305978.1"/>
    </source>
</evidence>
<gene>
    <name evidence="3" type="ORF">B0F90DRAFT_1695116</name>
</gene>
<dbReference type="AlphaFoldDB" id="A0AAD4MAD3"/>
<dbReference type="InterPro" id="IPR000533">
    <property type="entry name" value="Tropomyosin"/>
</dbReference>
<dbReference type="Gene3D" id="1.20.5.340">
    <property type="match status" value="1"/>
</dbReference>
<dbReference type="FunFam" id="1.20.5.340:FF:000001">
    <property type="entry name" value="Tropomyosin alpha-1 chain isoform 2"/>
    <property type="match status" value="1"/>
</dbReference>
<dbReference type="Proteomes" id="UP001203297">
    <property type="component" value="Unassembled WGS sequence"/>
</dbReference>
<protein>
    <submittedName>
        <fullName evidence="3">Tropomyosin</fullName>
    </submittedName>
</protein>
<dbReference type="SUPFAM" id="SSF57997">
    <property type="entry name" value="Tropomyosin"/>
    <property type="match status" value="1"/>
</dbReference>
<reference evidence="3" key="1">
    <citation type="journal article" date="2022" name="New Phytol.">
        <title>Evolutionary transition to the ectomycorrhizal habit in the genomes of a hyperdiverse lineage of mushroom-forming fungi.</title>
        <authorList>
            <person name="Looney B."/>
            <person name="Miyauchi S."/>
            <person name="Morin E."/>
            <person name="Drula E."/>
            <person name="Courty P.E."/>
            <person name="Kohler A."/>
            <person name="Kuo A."/>
            <person name="LaButti K."/>
            <person name="Pangilinan J."/>
            <person name="Lipzen A."/>
            <person name="Riley R."/>
            <person name="Andreopoulos W."/>
            <person name="He G."/>
            <person name="Johnson J."/>
            <person name="Nolan M."/>
            <person name="Tritt A."/>
            <person name="Barry K.W."/>
            <person name="Grigoriev I.V."/>
            <person name="Nagy L.G."/>
            <person name="Hibbett D."/>
            <person name="Henrissat B."/>
            <person name="Matheny P.B."/>
            <person name="Labbe J."/>
            <person name="Martin F.M."/>
        </authorList>
    </citation>
    <scope>NUCLEOTIDE SEQUENCE</scope>
    <source>
        <strain evidence="3">BPL690</strain>
    </source>
</reference>
<dbReference type="Pfam" id="PF00261">
    <property type="entry name" value="Tropomyosin"/>
    <property type="match status" value="2"/>
</dbReference>